<dbReference type="EMBL" id="VCEB01000003">
    <property type="protein sequence ID" value="KAB0381167.1"/>
    <property type="molecule type" value="Genomic_DNA"/>
</dbReference>
<evidence type="ECO:0000313" key="14">
    <source>
        <dbReference type="Proteomes" id="UP000326062"/>
    </source>
</evidence>
<dbReference type="CDD" id="cd04037">
    <property type="entry name" value="C2E_Ferlin"/>
    <property type="match status" value="1"/>
</dbReference>
<evidence type="ECO:0000256" key="4">
    <source>
        <dbReference type="ARBA" id="ARBA00022475"/>
    </source>
</evidence>
<dbReference type="SMART" id="SM00693">
    <property type="entry name" value="DysFN"/>
    <property type="match status" value="2"/>
</dbReference>
<keyword evidence="8" id="KW-0106">Calcium</keyword>
<evidence type="ECO:0000259" key="12">
    <source>
        <dbReference type="PROSITE" id="PS50004"/>
    </source>
</evidence>
<evidence type="ECO:0000256" key="5">
    <source>
        <dbReference type="ARBA" id="ARBA00022692"/>
    </source>
</evidence>
<dbReference type="GO" id="GO:0061025">
    <property type="term" value="P:membrane fusion"/>
    <property type="evidence" value="ECO:0007669"/>
    <property type="project" value="TreeGrafter"/>
</dbReference>
<comment type="similarity">
    <text evidence="3">Belongs to the ferlin family.</text>
</comment>
<dbReference type="PANTHER" id="PTHR12546:SF34">
    <property type="entry name" value="FER-1-LIKE PROTEIN 5"/>
    <property type="match status" value="1"/>
</dbReference>
<dbReference type="InterPro" id="IPR000008">
    <property type="entry name" value="C2_dom"/>
</dbReference>
<evidence type="ECO:0000256" key="2">
    <source>
        <dbReference type="ARBA" id="ARBA00004236"/>
    </source>
</evidence>
<evidence type="ECO:0000256" key="3">
    <source>
        <dbReference type="ARBA" id="ARBA00007561"/>
    </source>
</evidence>
<dbReference type="Pfam" id="PF16165">
    <property type="entry name" value="Ferlin_C"/>
    <property type="match status" value="1"/>
</dbReference>
<dbReference type="Proteomes" id="UP000326062">
    <property type="component" value="Chromosome 3"/>
</dbReference>
<dbReference type="Pfam" id="PF08165">
    <property type="entry name" value="FerA"/>
    <property type="match status" value="1"/>
</dbReference>
<dbReference type="CDD" id="cd08374">
    <property type="entry name" value="C2F_Ferlin"/>
    <property type="match status" value="1"/>
</dbReference>
<organism evidence="13 14">
    <name type="scientific">Muntiacus reevesi</name>
    <name type="common">Reeves' muntjac</name>
    <name type="synonym">Cervus reevesi</name>
    <dbReference type="NCBI Taxonomy" id="9886"/>
    <lineage>
        <taxon>Eukaryota</taxon>
        <taxon>Metazoa</taxon>
        <taxon>Chordata</taxon>
        <taxon>Craniata</taxon>
        <taxon>Vertebrata</taxon>
        <taxon>Euteleostomi</taxon>
        <taxon>Mammalia</taxon>
        <taxon>Eutheria</taxon>
        <taxon>Laurasiatheria</taxon>
        <taxon>Artiodactyla</taxon>
        <taxon>Ruminantia</taxon>
        <taxon>Pecora</taxon>
        <taxon>Cervidae</taxon>
        <taxon>Muntiacinae</taxon>
        <taxon>Muntiacus</taxon>
    </lineage>
</organism>
<dbReference type="GO" id="GO:0007009">
    <property type="term" value="P:plasma membrane organization"/>
    <property type="evidence" value="ECO:0007669"/>
    <property type="project" value="TreeGrafter"/>
</dbReference>
<dbReference type="Pfam" id="PF08150">
    <property type="entry name" value="FerB"/>
    <property type="match status" value="1"/>
</dbReference>
<dbReference type="InterPro" id="IPR035892">
    <property type="entry name" value="C2_domain_sf"/>
</dbReference>
<keyword evidence="7" id="KW-0677">Repeat</keyword>
<dbReference type="InterPro" id="IPR012561">
    <property type="entry name" value="Ferlin_B-domain"/>
</dbReference>
<evidence type="ECO:0000256" key="9">
    <source>
        <dbReference type="ARBA" id="ARBA00022989"/>
    </source>
</evidence>
<dbReference type="Pfam" id="PF08151">
    <property type="entry name" value="FerI"/>
    <property type="match status" value="1"/>
</dbReference>
<dbReference type="Gene3D" id="2.60.40.150">
    <property type="entry name" value="C2 domain"/>
    <property type="match status" value="5"/>
</dbReference>
<name>A0A5J5MNL3_MUNRE</name>
<dbReference type="InterPro" id="IPR012560">
    <property type="entry name" value="Ferlin_A-domain"/>
</dbReference>
<dbReference type="PROSITE" id="PS50004">
    <property type="entry name" value="C2"/>
    <property type="match status" value="5"/>
</dbReference>
<dbReference type="SMART" id="SM00239">
    <property type="entry name" value="C2"/>
    <property type="match status" value="6"/>
</dbReference>
<evidence type="ECO:0000256" key="1">
    <source>
        <dbReference type="ARBA" id="ARBA00004167"/>
    </source>
</evidence>
<proteinExistence type="inferred from homology"/>
<evidence type="ECO:0000256" key="10">
    <source>
        <dbReference type="ARBA" id="ARBA00023136"/>
    </source>
</evidence>
<dbReference type="InterPro" id="IPR037724">
    <property type="entry name" value="C2E_Ferlin"/>
</dbReference>
<sequence>MLRLIVQSAKISPPLSPPPRPCVSVYFRDVKRTTREVEGNHPMWNETLIWHLWNHPLQKDSFLQITLRDMGSVKKERFIGMATVLLKPLVKKPRKILFVNDLTLLNHSMMPTDCTITLQAALMTYKDVEKIGDEDLLAITAQEVAKQKLMFPSATVHKALSPKPQHFQVRVQVFEARQLMGNDIKPVVKVVIGSHQHHSRIKMGNNPFFNEIFFQNFYEAPMKFFDEIILIQTDIGFIYNCPGHTLLRKWLGLCQPNERSSGVRGYLKVTICALGVGDQAPVDQRLTYRAEDTDTRIFRSSVVPISTAYLQFFIYCAEDLHLKKQYSVSPVLEVELIGEKLKTHVQTQTESPIWNQILTFRIQLPCLSSYIKFRVLDCPRNRCSDEIGTVSLSLNQISSTGAEIEGKQAPRMYSGFLPCFGPSFLTLRGGKKAPFRMKEEDPNIPNIVKDGLAYRGRVFLELITQVKSHQEAKMKDLSLDVISVEKHQNRQKYGLCVIFLSCTMMPDFKDLIQFEVSIGHYGNKMDLSYKPLVSTTQYSPAIYDGNIYYYVPWYNTKPVVAVTSFWEDVGFRMNCLNLLQFTRDRLKANLDTLKSMRNPRDPALLPQWEKLLRELVEDCKRPLPCMTSQPKATDLDKNRWKLRRLLLQELAQKAKQAPPRDMVATAEGWLYRLNAVLPEPQMNLPDVMIWLMSREQRVAYAQVPAHSILFSPDGARHSGRFCGKTQTLFLQYPEGEGEKDTLPAQLRVCMWLGNVTDSRDLELLRQGEVVVYAETYENQAKFKDQWGQQFLQHCPNFSDVMGHKALPKEDFKEPHGWHWEGPWTVEPQRRLLLDTDINKSQVLEEVYENQRRDATGAWVPAAIPNTDVNGEPVEAREIVKCPQGWHVKQTWAVELNHAVDNEGWEYGVGIPPSGLPQVWNSVEKTYYSWRRRRWARVRYRDHGRLSHEQETLSFLQLHHPGLAEDEAGWEYGVFGSKFHLNPQPQSRFRRRCWHRRLAPNKVKGIAPIFLLEGSLVKPQWARGDILGLWLGRRVTWACAGGDKKGTQEPQGQMKREVDTVSSTRRLDSLRRVWRAPPAVTQTPNLPFIYCVFNKPHYYQLFCYIYQARNLMSSHVQTFQGPFIRLVFLNHSQCTQTLKSSAAPTWAQTLIFQHLLLYENPQDTREGPPCVVLELWQRDPQGSETRWGRAVWHPVVWLNARDRILPPMRWHPLVRGLEDEEGEILASCELILETESLRQQLPMLSVPWKNGIYILPKSIQPTLRKMAIEMLVWGLRNMKQVRSPRLLVECWEESLQTEPIRDFQTNPNFAQSALLLTLYMPTEETFALPLVLKVVDSQDFGQETVVGQANVHSLQPYFCDPWAEDYVPPRPPTLSVKKYQELLGYLCEKFWFKSSKAEDEDDQEVDWWSKLFWATGDAPRTLKYKYKDYHTLKVYDCELEAVPAFQGLQDFCQTFKLYQERPRLDSPVVGEFKGQFRVYPFPENPEAPKPPRQFPLWPKKEDFPQQCVVRVYIVRASHLQPQDINGLCDPYVILKLGQTMLGNRDEYQPNTLDPIFGVMFELSCTIPLEKDLEIQLYDFDLFSPDDMIGTTVIDLEDRLLSGFGARCGLSKSYCQSGPFRWRDQMPPSLLLEHHAKRKGLPPPLFSPEGDSVYYNGKKFELQSFELKPPRARFLGSKKERLALYLLNTQGLVPEHVETRTLYSDSQPGIDQGKVQMWVDIFPKKLGPPGPPVNIGPRKPNSTATPTPPACHLAEAAVGELFLHKASDNGGCRYELRCIIWKTTLVDPKENSNDRINDIYVKGWLFGLEKDMQKTDVHYRSLTGEGIFNWRFIFTLDYLVAEHVCVLSEKDYIWSLDPTVTKFPARLIIQVWDNNIISTDDFLGVLELDLSDMPLPAPHSRLCSVRMLEADPKWPHFLQHKHSSLFKMKNVAGWWPCQVLDGGKWRLSGKVKMTLEILTEKEALIKAAGRGQSEPNQYPTLHPPLRTHTLFMWIRSPVGRFIRVFWRRYRFKIIATTIILLIGLLLFKFIYSAPNYLAMNWIKPELRLNAPIQIYTNIINAPNTSSANSSNLTTPQQNLKPTTALKLKHLQGHVTRLRDILPELLAPQN</sequence>
<dbReference type="SMART" id="SM00694">
    <property type="entry name" value="DysFC"/>
    <property type="match status" value="2"/>
</dbReference>
<dbReference type="CDD" id="cd04017">
    <property type="entry name" value="C2D_Ferlin"/>
    <property type="match status" value="1"/>
</dbReference>
<keyword evidence="14" id="KW-1185">Reference proteome</keyword>
<dbReference type="SMART" id="SM01202">
    <property type="entry name" value="FerI"/>
    <property type="match status" value="1"/>
</dbReference>
<dbReference type="InterPro" id="IPR037721">
    <property type="entry name" value="Ferlin"/>
</dbReference>
<accession>A0A5J5MNL3</accession>
<dbReference type="PANTHER" id="PTHR12546">
    <property type="entry name" value="FER-1-LIKE"/>
    <property type="match status" value="1"/>
</dbReference>
<feature type="domain" description="C2" evidence="12">
    <location>
        <begin position="1073"/>
        <end position="1210"/>
    </location>
</feature>
<feature type="domain" description="C2" evidence="12">
    <location>
        <begin position="1487"/>
        <end position="1607"/>
    </location>
</feature>
<keyword evidence="4" id="KW-1003">Cell membrane</keyword>
<evidence type="ECO:0000256" key="7">
    <source>
        <dbReference type="ARBA" id="ARBA00022737"/>
    </source>
</evidence>
<comment type="caution">
    <text evidence="13">The sequence shown here is derived from an EMBL/GenBank/DDBJ whole genome shotgun (WGS) entry which is preliminary data.</text>
</comment>
<feature type="domain" description="C2" evidence="12">
    <location>
        <begin position="1755"/>
        <end position="1901"/>
    </location>
</feature>
<feature type="transmembrane region" description="Helical" evidence="11">
    <location>
        <begin position="2011"/>
        <end position="2029"/>
    </location>
</feature>
<keyword evidence="6" id="KW-0479">Metal-binding</keyword>
<evidence type="ECO:0000256" key="8">
    <source>
        <dbReference type="ARBA" id="ARBA00022837"/>
    </source>
</evidence>
<evidence type="ECO:0000256" key="6">
    <source>
        <dbReference type="ARBA" id="ARBA00022723"/>
    </source>
</evidence>
<dbReference type="InterPro" id="IPR012968">
    <property type="entry name" value="FerIin_dom"/>
</dbReference>
<dbReference type="InterPro" id="IPR006614">
    <property type="entry name" value="Peroxin/Ferlin"/>
</dbReference>
<dbReference type="GO" id="GO:0046872">
    <property type="term" value="F:metal ion binding"/>
    <property type="evidence" value="ECO:0007669"/>
    <property type="project" value="UniProtKB-KW"/>
</dbReference>
<dbReference type="SUPFAM" id="SSF49562">
    <property type="entry name" value="C2 domain (Calcium/lipid-binding domain, CaLB)"/>
    <property type="match status" value="7"/>
</dbReference>
<dbReference type="SMART" id="SM01201">
    <property type="entry name" value="FerB"/>
    <property type="match status" value="1"/>
</dbReference>
<dbReference type="InterPro" id="IPR032362">
    <property type="entry name" value="Ferlin_C"/>
</dbReference>
<dbReference type="InterPro" id="IPR055072">
    <property type="entry name" value="Ferlin_DSRM"/>
</dbReference>
<evidence type="ECO:0000256" key="11">
    <source>
        <dbReference type="SAM" id="Phobius"/>
    </source>
</evidence>
<feature type="domain" description="C2" evidence="12">
    <location>
        <begin position="1"/>
        <end position="100"/>
    </location>
</feature>
<dbReference type="SMART" id="SM01200">
    <property type="entry name" value="FerA"/>
    <property type="match status" value="1"/>
</dbReference>
<dbReference type="InterPro" id="IPR037723">
    <property type="entry name" value="C2D_Ferlin"/>
</dbReference>
<dbReference type="InterPro" id="IPR037725">
    <property type="entry name" value="C2F_Ferlin"/>
</dbReference>
<keyword evidence="10 11" id="KW-0472">Membrane</keyword>
<keyword evidence="5 11" id="KW-0812">Transmembrane</keyword>
<protein>
    <recommendedName>
        <fullName evidence="12">C2 domain-containing protein</fullName>
    </recommendedName>
</protein>
<reference evidence="13 14" key="1">
    <citation type="submission" date="2019-06" db="EMBL/GenBank/DDBJ databases">
        <title>Discovery of a novel chromosome fission-fusion reversal in muntjac.</title>
        <authorList>
            <person name="Mudd A.B."/>
            <person name="Bredeson J.V."/>
            <person name="Baum R."/>
            <person name="Hockemeyer D."/>
            <person name="Rokhsar D.S."/>
        </authorList>
    </citation>
    <scope>NUCLEOTIDE SEQUENCE [LARGE SCALE GENOMIC DNA]</scope>
    <source>
        <strain evidence="13">UCam_UCB_Mr</strain>
        <tissue evidence="13">Fibroblast cell line</tissue>
    </source>
</reference>
<gene>
    <name evidence="13" type="ORF">FD755_008951</name>
</gene>
<feature type="domain" description="C2" evidence="12">
    <location>
        <begin position="289"/>
        <end position="408"/>
    </location>
</feature>
<dbReference type="Pfam" id="PF00168">
    <property type="entry name" value="C2"/>
    <property type="match status" value="6"/>
</dbReference>
<keyword evidence="9 11" id="KW-1133">Transmembrane helix</keyword>
<evidence type="ECO:0000313" key="13">
    <source>
        <dbReference type="EMBL" id="KAB0381167.1"/>
    </source>
</evidence>
<dbReference type="Pfam" id="PF22901">
    <property type="entry name" value="dsrm_Ferlin"/>
    <property type="match status" value="1"/>
</dbReference>
<comment type="subcellular location">
    <subcellularLocation>
        <location evidence="2">Cell membrane</location>
    </subcellularLocation>
    <subcellularLocation>
        <location evidence="1">Membrane</location>
        <topology evidence="1">Single-pass membrane protein</topology>
    </subcellularLocation>
</comment>
<dbReference type="GO" id="GO:0005886">
    <property type="term" value="C:plasma membrane"/>
    <property type="evidence" value="ECO:0007669"/>
    <property type="project" value="UniProtKB-SubCell"/>
</dbReference>